<dbReference type="EMBL" id="JPGN01000024">
    <property type="protein sequence ID" value="KFI20198.1"/>
    <property type="molecule type" value="Genomic_DNA"/>
</dbReference>
<dbReference type="GO" id="GO:0071111">
    <property type="term" value="F:cyclic-guanylate-specific phosphodiesterase activity"/>
    <property type="evidence" value="ECO:0007669"/>
    <property type="project" value="UniProtKB-EC"/>
</dbReference>
<comment type="caution">
    <text evidence="6">The sequence shown here is derived from an EMBL/GenBank/DDBJ whole genome shotgun (WGS) entry which is preliminary data.</text>
</comment>
<dbReference type="PANTHER" id="PTHR44757">
    <property type="entry name" value="DIGUANYLATE CYCLASE DGCP"/>
    <property type="match status" value="1"/>
</dbReference>
<dbReference type="Proteomes" id="UP000028839">
    <property type="component" value="Unassembled WGS sequence"/>
</dbReference>
<evidence type="ECO:0000256" key="2">
    <source>
        <dbReference type="ARBA" id="ARBA00022636"/>
    </source>
</evidence>
<name>A0A0E2Z3H3_9GAMM</name>
<dbReference type="FunFam" id="3.20.20.450:FF:000001">
    <property type="entry name" value="Cyclic di-GMP phosphodiesterase yahA"/>
    <property type="match status" value="1"/>
</dbReference>
<dbReference type="AlphaFoldDB" id="A0A0E2Z3H3"/>
<keyword evidence="3" id="KW-0812">Transmembrane</keyword>
<dbReference type="InterPro" id="IPR001633">
    <property type="entry name" value="EAL_dom"/>
</dbReference>
<dbReference type="InterPro" id="IPR000160">
    <property type="entry name" value="GGDEF_dom"/>
</dbReference>
<dbReference type="InterPro" id="IPR029787">
    <property type="entry name" value="Nucleotide_cyclase"/>
</dbReference>
<evidence type="ECO:0000313" key="6">
    <source>
        <dbReference type="EMBL" id="KFI20198.1"/>
    </source>
</evidence>
<reference evidence="6 7" key="1">
    <citation type="submission" date="2014-07" db="EMBL/GenBank/DDBJ databases">
        <title>Comparative analysis of Nitrosococcus oceani genome inventories of strains from Pacific and Atlantic gyres.</title>
        <authorList>
            <person name="Lim C.K."/>
            <person name="Wang L."/>
            <person name="Sayavedra-Soto L.A."/>
            <person name="Klotz M.G."/>
        </authorList>
    </citation>
    <scope>NUCLEOTIDE SEQUENCE [LARGE SCALE GENOMIC DNA]</scope>
    <source>
        <strain evidence="6 7">C-27</strain>
    </source>
</reference>
<evidence type="ECO:0000259" key="4">
    <source>
        <dbReference type="PROSITE" id="PS50883"/>
    </source>
</evidence>
<dbReference type="SMART" id="SM00267">
    <property type="entry name" value="GGDEF"/>
    <property type="match status" value="1"/>
</dbReference>
<dbReference type="Gene3D" id="3.20.20.450">
    <property type="entry name" value="EAL domain"/>
    <property type="match status" value="1"/>
</dbReference>
<keyword evidence="3" id="KW-1133">Transmembrane helix</keyword>
<dbReference type="InterPro" id="IPR043128">
    <property type="entry name" value="Rev_trsase/Diguanyl_cyclase"/>
</dbReference>
<dbReference type="Gene3D" id="3.30.70.270">
    <property type="match status" value="1"/>
</dbReference>
<dbReference type="CDD" id="cd01949">
    <property type="entry name" value="GGDEF"/>
    <property type="match status" value="1"/>
</dbReference>
<feature type="domain" description="GGDEF" evidence="5">
    <location>
        <begin position="170"/>
        <end position="303"/>
    </location>
</feature>
<evidence type="ECO:0000259" key="5">
    <source>
        <dbReference type="PROSITE" id="PS50887"/>
    </source>
</evidence>
<dbReference type="Pfam" id="PF00990">
    <property type="entry name" value="GGDEF"/>
    <property type="match status" value="1"/>
</dbReference>
<dbReference type="SUPFAM" id="SSF141868">
    <property type="entry name" value="EAL domain-like"/>
    <property type="match status" value="1"/>
</dbReference>
<feature type="domain" description="EAL" evidence="4">
    <location>
        <begin position="312"/>
        <end position="566"/>
    </location>
</feature>
<dbReference type="OrthoDB" id="8553030at2"/>
<dbReference type="PANTHER" id="PTHR44757:SF2">
    <property type="entry name" value="BIOFILM ARCHITECTURE MAINTENANCE PROTEIN MBAA"/>
    <property type="match status" value="1"/>
</dbReference>
<evidence type="ECO:0000256" key="3">
    <source>
        <dbReference type="SAM" id="Phobius"/>
    </source>
</evidence>
<dbReference type="Pfam" id="PF00563">
    <property type="entry name" value="EAL"/>
    <property type="match status" value="1"/>
</dbReference>
<dbReference type="PROSITE" id="PS50883">
    <property type="entry name" value="EAL"/>
    <property type="match status" value="1"/>
</dbReference>
<protein>
    <recommendedName>
        <fullName evidence="1">cyclic-guanylate-specific phosphodiesterase</fullName>
        <ecNumber evidence="1">3.1.4.52</ecNumber>
    </recommendedName>
</protein>
<evidence type="ECO:0000256" key="1">
    <source>
        <dbReference type="ARBA" id="ARBA00012282"/>
    </source>
</evidence>
<keyword evidence="3" id="KW-0472">Membrane</keyword>
<dbReference type="SUPFAM" id="SSF55073">
    <property type="entry name" value="Nucleotide cyclase"/>
    <property type="match status" value="1"/>
</dbReference>
<dbReference type="HOGENOM" id="CLU_000445_70_50_6"/>
<dbReference type="InterPro" id="IPR035919">
    <property type="entry name" value="EAL_sf"/>
</dbReference>
<proteinExistence type="predicted"/>
<dbReference type="SMART" id="SM00052">
    <property type="entry name" value="EAL"/>
    <property type="match status" value="1"/>
</dbReference>
<dbReference type="EC" id="3.1.4.52" evidence="1"/>
<gene>
    <name evidence="6" type="ORF">IB75_04345</name>
</gene>
<keyword evidence="2" id="KW-0973">c-di-GMP</keyword>
<dbReference type="CDD" id="cd01948">
    <property type="entry name" value="EAL"/>
    <property type="match status" value="1"/>
</dbReference>
<dbReference type="NCBIfam" id="TIGR00254">
    <property type="entry name" value="GGDEF"/>
    <property type="match status" value="1"/>
</dbReference>
<feature type="transmembrane region" description="Helical" evidence="3">
    <location>
        <begin position="48"/>
        <end position="66"/>
    </location>
</feature>
<accession>A0A0E2Z3H3</accession>
<sequence length="571" mass="63479">MPNKLQYACSRPLSLWHRGGGLVLLALGIALGWFFAFPLKSSFDISKIILEAVILAAASITYPFIVRLDRNILIRGWELLLCSLLLGLLEEFTQEPRLWDTIIEGALRILGLTLIALSFYRSQQLSRAQLQKNQATENPDHHPVQYDTLTGLPNHTVLRNRLEQAMGPARQLALLCLDLDRLKEINDSFGHEAGDRELARVAKVLQDCLEPTDTALRIGGDEFAIIQTPALGVDKATLLAQRLLDAIARPHKILGHEIHNSASIGITLFPNDGDKAEQLLKNADIAMYHAKHEGQNNYQLYTPAINARAHPRMALAKELQRAFETDNLYLQFQPQLNLATHRTSGFEALLRWRHPQHGMLARQTFIRLAEETGLIVPIGAWALETACQTCMGWRQLRAGPLRVAVNLSPRQFRQPDLAGSIATILEKTGLAPSALEIEVTEGLLLEDMDSAFNTLQSLSILGVHVSVDDFGTGHASLSYLKNLPFDSIKIDRSFIHGIPADSESRTITKAVIALGHSLNLKVVAEGVETPEQLLYLQKQGCDLVQGYFISKPLDVPEAQRWWEEKGEKASS</sequence>
<dbReference type="InterPro" id="IPR052155">
    <property type="entry name" value="Biofilm_reg_signaling"/>
</dbReference>
<evidence type="ECO:0000313" key="7">
    <source>
        <dbReference type="Proteomes" id="UP000028839"/>
    </source>
</evidence>
<dbReference type="PROSITE" id="PS50887">
    <property type="entry name" value="GGDEF"/>
    <property type="match status" value="1"/>
</dbReference>
<organism evidence="6 7">
    <name type="scientific">Nitrosococcus oceani C-27</name>
    <dbReference type="NCBI Taxonomy" id="314279"/>
    <lineage>
        <taxon>Bacteria</taxon>
        <taxon>Pseudomonadati</taxon>
        <taxon>Pseudomonadota</taxon>
        <taxon>Gammaproteobacteria</taxon>
        <taxon>Chromatiales</taxon>
        <taxon>Chromatiaceae</taxon>
        <taxon>Nitrosococcus</taxon>
    </lineage>
</organism>
<feature type="transmembrane region" description="Helical" evidence="3">
    <location>
        <begin position="15"/>
        <end position="36"/>
    </location>
</feature>